<comment type="caution">
    <text evidence="2">The sequence shown here is derived from an EMBL/GenBank/DDBJ whole genome shotgun (WGS) entry which is preliminary data.</text>
</comment>
<keyword evidence="1" id="KW-0472">Membrane</keyword>
<proteinExistence type="predicted"/>
<dbReference type="GeneID" id="89685795"/>
<keyword evidence="1" id="KW-0812">Transmembrane</keyword>
<dbReference type="Proteomes" id="UP000711178">
    <property type="component" value="Unassembled WGS sequence"/>
</dbReference>
<keyword evidence="1" id="KW-1133">Transmembrane helix</keyword>
<name>A0ABS7FFY7_9NEIS</name>
<gene>
    <name evidence="2" type="ORF">KIF53_15260</name>
</gene>
<accession>A0ABS7FFY7</accession>
<sequence length="79" mass="7876">MGDEVVLPREEFRALLEAAAKAGARQALDEAGVADAVKLAKRVDGVADAVLKALAGGIVIGLLGAIWAGIVVLAKAKGG</sequence>
<keyword evidence="3" id="KW-1185">Reference proteome</keyword>
<organism evidence="2 3">
    <name type="scientific">Chromobacterium subtsugae</name>
    <dbReference type="NCBI Taxonomy" id="251747"/>
    <lineage>
        <taxon>Bacteria</taxon>
        <taxon>Pseudomonadati</taxon>
        <taxon>Pseudomonadota</taxon>
        <taxon>Betaproteobacteria</taxon>
        <taxon>Neisseriales</taxon>
        <taxon>Chromobacteriaceae</taxon>
        <taxon>Chromobacterium</taxon>
    </lineage>
</organism>
<reference evidence="2 3" key="1">
    <citation type="submission" date="2021-05" db="EMBL/GenBank/DDBJ databases">
        <title>Draft Whole Genome Sequencing Of Biosensor Chromobacterium violaceum Strain CV026 Reveals A Regulatory RNA In Chromobacterium violaceum Phenotype Regulatory Network.</title>
        <authorList>
            <person name="Hong K.W."/>
            <person name="Chan K.G."/>
            <person name="Chang C.-Y."/>
        </authorList>
    </citation>
    <scope>NUCLEOTIDE SEQUENCE [LARGE SCALE GENOMIC DNA]</scope>
    <source>
        <strain evidence="2 3">ATCC 31532</strain>
    </source>
</reference>
<feature type="transmembrane region" description="Helical" evidence="1">
    <location>
        <begin position="53"/>
        <end position="74"/>
    </location>
</feature>
<dbReference type="EMBL" id="JAHDTB010000014">
    <property type="protein sequence ID" value="MBW8288990.1"/>
    <property type="molecule type" value="Genomic_DNA"/>
</dbReference>
<protein>
    <submittedName>
        <fullName evidence="2">Uncharacterized protein</fullName>
    </submittedName>
</protein>
<dbReference type="RefSeq" id="WP_043573654.1">
    <property type="nucleotide sequence ID" value="NZ_CP142381.1"/>
</dbReference>
<evidence type="ECO:0000256" key="1">
    <source>
        <dbReference type="SAM" id="Phobius"/>
    </source>
</evidence>
<evidence type="ECO:0000313" key="2">
    <source>
        <dbReference type="EMBL" id="MBW8288990.1"/>
    </source>
</evidence>
<evidence type="ECO:0000313" key="3">
    <source>
        <dbReference type="Proteomes" id="UP000711178"/>
    </source>
</evidence>